<reference evidence="3" key="1">
    <citation type="journal article" date="2016" name="Genome Announc.">
        <title>Draft Genome Sequence of the Syntrophic Lactate-Degrading Bacterium Tepidanaerobacter syntrophicus JLT.</title>
        <authorList>
            <person name="Matsuura N."/>
            <person name="Ohashi A."/>
            <person name="Tourlousse D.M."/>
            <person name="Sekiguchi Y."/>
        </authorList>
    </citation>
    <scope>NUCLEOTIDE SEQUENCE [LARGE SCALE GENOMIC DNA]</scope>
    <source>
        <strain evidence="3">JL</strain>
    </source>
</reference>
<keyword evidence="1" id="KW-0472">Membrane</keyword>
<dbReference type="SUPFAM" id="SSF50156">
    <property type="entry name" value="PDZ domain-like"/>
    <property type="match status" value="1"/>
</dbReference>
<name>A0A0U9HG17_9FIRM</name>
<dbReference type="InterPro" id="IPR001478">
    <property type="entry name" value="PDZ"/>
</dbReference>
<evidence type="ECO:0000256" key="1">
    <source>
        <dbReference type="SAM" id="Phobius"/>
    </source>
</evidence>
<feature type="transmembrane region" description="Helical" evidence="1">
    <location>
        <begin position="128"/>
        <end position="148"/>
    </location>
</feature>
<proteinExistence type="predicted"/>
<dbReference type="PROSITE" id="PS50106">
    <property type="entry name" value="PDZ"/>
    <property type="match status" value="1"/>
</dbReference>
<dbReference type="RefSeq" id="WP_059033300.1">
    <property type="nucleotide sequence ID" value="NZ_BSDN01000013.1"/>
</dbReference>
<feature type="transmembrane region" description="Helical" evidence="1">
    <location>
        <begin position="175"/>
        <end position="197"/>
    </location>
</feature>
<sequence length="419" mass="45935">MFPLGRILVLILQGIPTAILNPFFWLVIFIAWNQARKSASLEKNLFGVTKTNPLHKAVWATLFGIAGGIIGSLIVILLGISITQAGIAYVWPLAIILALISPHLMCFSYAGGLLALFSLLTGLLDIDVAGLMGLVAALHFVESLLIFFSGHKNPIPVLVRDERYGIIGGFSLQEFWPVPIMLLAILTGNFQAIDMLQMPDWWPLIKPPVNIAENLNVIYFMIPVVAALGYGDIALTKKPKEKCKSSAANLFAFSITLLLLSVLASRLRLFAYAAAVFAPAGHEFLIITGRKNEQASEPLFVPPIHGEMVLDIIKNSPAEKMGLSSGDIILSLNGQDLDEPGKIHEILMEYPPFIWLTARSLDGTLKKLEFNQFPKGISDLGVILVPKGNTGSYVVMEEGGLLRKKLKALFKKRHQEEMT</sequence>
<dbReference type="STRING" id="224999.GCA_001485475_01811"/>
<dbReference type="OrthoDB" id="198399at2"/>
<dbReference type="Proteomes" id="UP000062160">
    <property type="component" value="Unassembled WGS sequence"/>
</dbReference>
<dbReference type="AlphaFoldDB" id="A0A0U9HG17"/>
<accession>A0A0U9HG17</accession>
<keyword evidence="4" id="KW-1185">Reference proteome</keyword>
<keyword evidence="1" id="KW-1133">Transmembrane helix</keyword>
<feature type="transmembrane region" description="Helical" evidence="1">
    <location>
        <begin position="7"/>
        <end position="32"/>
    </location>
</feature>
<feature type="transmembrane region" description="Helical" evidence="1">
    <location>
        <begin position="217"/>
        <end position="235"/>
    </location>
</feature>
<feature type="domain" description="PDZ" evidence="2">
    <location>
        <begin position="285"/>
        <end position="337"/>
    </location>
</feature>
<dbReference type="InterPro" id="IPR041489">
    <property type="entry name" value="PDZ_6"/>
</dbReference>
<evidence type="ECO:0000259" key="2">
    <source>
        <dbReference type="PROSITE" id="PS50106"/>
    </source>
</evidence>
<evidence type="ECO:0000313" key="3">
    <source>
        <dbReference type="EMBL" id="GAQ25776.1"/>
    </source>
</evidence>
<feature type="transmembrane region" description="Helical" evidence="1">
    <location>
        <begin position="90"/>
        <end position="116"/>
    </location>
</feature>
<dbReference type="EMBL" id="DF977003">
    <property type="protein sequence ID" value="GAQ25776.1"/>
    <property type="molecule type" value="Genomic_DNA"/>
</dbReference>
<dbReference type="Pfam" id="PF17820">
    <property type="entry name" value="PDZ_6"/>
    <property type="match status" value="1"/>
</dbReference>
<protein>
    <recommendedName>
        <fullName evidence="2">PDZ domain-containing protein</fullName>
    </recommendedName>
</protein>
<feature type="transmembrane region" description="Helical" evidence="1">
    <location>
        <begin position="247"/>
        <end position="264"/>
    </location>
</feature>
<dbReference type="InterPro" id="IPR036034">
    <property type="entry name" value="PDZ_sf"/>
</dbReference>
<dbReference type="Gene3D" id="2.30.42.10">
    <property type="match status" value="1"/>
</dbReference>
<organism evidence="3">
    <name type="scientific">Tepidanaerobacter syntrophicus</name>
    <dbReference type="NCBI Taxonomy" id="224999"/>
    <lineage>
        <taxon>Bacteria</taxon>
        <taxon>Bacillati</taxon>
        <taxon>Bacillota</taxon>
        <taxon>Clostridia</taxon>
        <taxon>Thermosediminibacterales</taxon>
        <taxon>Tepidanaerobacteraceae</taxon>
        <taxon>Tepidanaerobacter</taxon>
    </lineage>
</organism>
<feature type="transmembrane region" description="Helical" evidence="1">
    <location>
        <begin position="57"/>
        <end position="78"/>
    </location>
</feature>
<keyword evidence="1" id="KW-0812">Transmembrane</keyword>
<evidence type="ECO:0000313" key="4">
    <source>
        <dbReference type="Proteomes" id="UP000062160"/>
    </source>
</evidence>
<gene>
    <name evidence="3" type="ORF">TSYNT_922</name>
</gene>